<dbReference type="RefSeq" id="WP_248413186.1">
    <property type="nucleotide sequence ID" value="NZ_JALPQF010000010.1"/>
</dbReference>
<dbReference type="PANTHER" id="PTHR32060">
    <property type="entry name" value="TAIL-SPECIFIC PROTEASE"/>
    <property type="match status" value="1"/>
</dbReference>
<dbReference type="PANTHER" id="PTHR32060:SF22">
    <property type="entry name" value="CARBOXYL-TERMINAL-PROCESSING PEPTIDASE 3, CHLOROPLASTIC"/>
    <property type="match status" value="1"/>
</dbReference>
<feature type="transmembrane region" description="Helical" evidence="1">
    <location>
        <begin position="7"/>
        <end position="25"/>
    </location>
</feature>
<dbReference type="InterPro" id="IPR005151">
    <property type="entry name" value="Tail-specific_protease"/>
</dbReference>
<name>A0ABT0HA09_9FLAO</name>
<feature type="domain" description="Tail specific protease" evidence="2">
    <location>
        <begin position="227"/>
        <end position="475"/>
    </location>
</feature>
<dbReference type="Proteomes" id="UP001203687">
    <property type="component" value="Unassembled WGS sequence"/>
</dbReference>
<keyword evidence="4" id="KW-1185">Reference proteome</keyword>
<keyword evidence="1" id="KW-0812">Transmembrane</keyword>
<keyword evidence="1" id="KW-0472">Membrane</keyword>
<keyword evidence="1" id="KW-1133">Transmembrane helix</keyword>
<evidence type="ECO:0000256" key="1">
    <source>
        <dbReference type="SAM" id="Phobius"/>
    </source>
</evidence>
<dbReference type="SMART" id="SM00245">
    <property type="entry name" value="TSPc"/>
    <property type="match status" value="1"/>
</dbReference>
<dbReference type="SUPFAM" id="SSF52096">
    <property type="entry name" value="ClpP/crotonase"/>
    <property type="match status" value="1"/>
</dbReference>
<organism evidence="3 4">
    <name type="scientific">Psychroserpens algicola</name>
    <dbReference type="NCBI Taxonomy" id="1719034"/>
    <lineage>
        <taxon>Bacteria</taxon>
        <taxon>Pseudomonadati</taxon>
        <taxon>Bacteroidota</taxon>
        <taxon>Flavobacteriia</taxon>
        <taxon>Flavobacteriales</taxon>
        <taxon>Flavobacteriaceae</taxon>
        <taxon>Psychroserpens</taxon>
    </lineage>
</organism>
<comment type="caution">
    <text evidence="3">The sequence shown here is derived from an EMBL/GenBank/DDBJ whole genome shotgun (WGS) entry which is preliminary data.</text>
</comment>
<dbReference type="EMBL" id="JALPQF010000010">
    <property type="protein sequence ID" value="MCK8481201.1"/>
    <property type="molecule type" value="Genomic_DNA"/>
</dbReference>
<sequence length="501" mass="57905">MKNLINKLLIPGIIVVIIITLFTIYSKQKTQANGNSSKNPLTTINALTKLLSEKSPYFDINKDRVVRKIDSVITVIDSKKTHTETELFNTIEHIISELGDRHALVKTLNSPKDKKRYYLPFALAPLQKNRVIALQQLPKLKYSFYLKNYPFLTAIEGEDIVKFIYRQDVSNKYAPSSSRLSLGVEKMNEFYQINHDFNLGDSIKLTFSDKDKVKDTILYVSLVDYKTKWRELNIHFPIQEKTKESYNSLQTTYDNDIAYIKIPEMFDVSDNKLFFKWLSEYMDTIKNSNALIIDIRNNSGGKRDLINFFSNYFIKPDNYSIANYATYKPELTPIIQESLNKRSLYQLNHFDIHLQKSIEQKTPSKLKHYSNDLGYSDLYYMVLKHNDVFDNYYFYNKPVYILINEKTFSAASVFASSFKGLDNITIAGVKTDGSSGLAQSYELNGFELKFSHMLSFQKNGDLFDGIGTEPDLKITRSIDQILGHNDHQLNALLTKIPQNHN</sequence>
<evidence type="ECO:0000259" key="2">
    <source>
        <dbReference type="SMART" id="SM00245"/>
    </source>
</evidence>
<dbReference type="InterPro" id="IPR029045">
    <property type="entry name" value="ClpP/crotonase-like_dom_sf"/>
</dbReference>
<accession>A0ABT0HA09</accession>
<proteinExistence type="predicted"/>
<dbReference type="Pfam" id="PF03572">
    <property type="entry name" value="Peptidase_S41"/>
    <property type="match status" value="1"/>
</dbReference>
<protein>
    <submittedName>
        <fullName evidence="3">S41 family peptidase</fullName>
    </submittedName>
</protein>
<reference evidence="3" key="1">
    <citation type="submission" date="2022-04" db="EMBL/GenBank/DDBJ databases">
        <authorList>
            <person name="Ren T."/>
        </authorList>
    </citation>
    <scope>NUCLEOTIDE SEQUENCE</scope>
    <source>
        <strain evidence="3">F63249</strain>
    </source>
</reference>
<dbReference type="Gene3D" id="3.90.226.10">
    <property type="entry name" value="2-enoyl-CoA Hydratase, Chain A, domain 1"/>
    <property type="match status" value="1"/>
</dbReference>
<evidence type="ECO:0000313" key="3">
    <source>
        <dbReference type="EMBL" id="MCK8481201.1"/>
    </source>
</evidence>
<gene>
    <name evidence="3" type="ORF">MUY34_11240</name>
</gene>
<evidence type="ECO:0000313" key="4">
    <source>
        <dbReference type="Proteomes" id="UP001203687"/>
    </source>
</evidence>